<sequence>MARIKRLERIVALTKELNDHPFQLFPFSYFCEKFTVAKSTLSEDVQTVRNGLSTYDLGIIETVAGASGGVRFIPYHSPEADNEFLWTLAKKLNDPSRLLPGGMIYMNDLLFDPQISFRLGEIIMQRTLELQPDYIMTVEAKGISLALATARAFNIPMVMARKEARITEGPAVSISYVSGSSKKIQTMSLPRKALPPKSKVLVVDDFMRAGGTARGMQELAEEVGAEVVGTYLFIASREPEKKIINEYASLMTLQGVDAETKAISIVPEML</sequence>
<dbReference type="NCBIfam" id="TIGR01743">
    <property type="entry name" value="purR_Bsub"/>
    <property type="match status" value="1"/>
</dbReference>
<keyword evidence="3" id="KW-0238">DNA-binding</keyword>
<evidence type="ECO:0000256" key="4">
    <source>
        <dbReference type="ARBA" id="ARBA00023163"/>
    </source>
</evidence>
<dbReference type="InterPro" id="IPR036390">
    <property type="entry name" value="WH_DNA-bd_sf"/>
</dbReference>
<reference evidence="8 9" key="1">
    <citation type="submission" date="2016-10" db="EMBL/GenBank/DDBJ databases">
        <authorList>
            <person name="Varghese N."/>
            <person name="Submissions S."/>
        </authorList>
    </citation>
    <scope>NUCLEOTIDE SEQUENCE [LARGE SCALE GENOMIC DNA]</scope>
    <source>
        <strain evidence="8 9">WCC6</strain>
    </source>
</reference>
<accession>A0A1H2TDM7</accession>
<dbReference type="GeneID" id="78335143"/>
<evidence type="ECO:0000256" key="3">
    <source>
        <dbReference type="ARBA" id="ARBA00023125"/>
    </source>
</evidence>
<feature type="domain" description="Phosphoribosyltransferase" evidence="6">
    <location>
        <begin position="118"/>
        <end position="254"/>
    </location>
</feature>
<evidence type="ECO:0000256" key="5">
    <source>
        <dbReference type="ARBA" id="ARBA00049656"/>
    </source>
</evidence>
<dbReference type="SUPFAM" id="SSF53271">
    <property type="entry name" value="PRTase-like"/>
    <property type="match status" value="1"/>
</dbReference>
<dbReference type="Pfam" id="PF00156">
    <property type="entry name" value="Pribosyltran"/>
    <property type="match status" value="1"/>
</dbReference>
<dbReference type="InterPro" id="IPR000836">
    <property type="entry name" value="PRTase_dom"/>
</dbReference>
<dbReference type="InterPro" id="IPR036388">
    <property type="entry name" value="WH-like_DNA-bd_sf"/>
</dbReference>
<evidence type="ECO:0000259" key="6">
    <source>
        <dbReference type="Pfam" id="PF00156"/>
    </source>
</evidence>
<feature type="domain" description="Bacterial purine repressor N-terminal" evidence="7">
    <location>
        <begin position="5"/>
        <end position="74"/>
    </location>
</feature>
<dbReference type="AlphaFoldDB" id="A0A1H2TDM7"/>
<dbReference type="OMA" id="YMLERPR"/>
<evidence type="ECO:0000313" key="9">
    <source>
        <dbReference type="Proteomes" id="UP000182379"/>
    </source>
</evidence>
<dbReference type="InterPro" id="IPR010078">
    <property type="entry name" value="PurR_Bsub"/>
</dbReference>
<comment type="similarity">
    <text evidence="5">Belongs to the purine/pyrimidine phosphoribosyltransferase family. PurR subfamily.</text>
</comment>
<name>A0A1H2TDM7_ACIFE</name>
<dbReference type="Pfam" id="PF09182">
    <property type="entry name" value="PuR_N"/>
    <property type="match status" value="1"/>
</dbReference>
<comment type="subunit">
    <text evidence="1">Homodimer.</text>
</comment>
<dbReference type="Gene3D" id="1.10.10.10">
    <property type="entry name" value="Winged helix-like DNA-binding domain superfamily/Winged helix DNA-binding domain"/>
    <property type="match status" value="1"/>
</dbReference>
<evidence type="ECO:0000256" key="2">
    <source>
        <dbReference type="ARBA" id="ARBA00023015"/>
    </source>
</evidence>
<dbReference type="CDD" id="cd06223">
    <property type="entry name" value="PRTases_typeI"/>
    <property type="match status" value="1"/>
</dbReference>
<keyword evidence="4" id="KW-0804">Transcription</keyword>
<dbReference type="SUPFAM" id="SSF46785">
    <property type="entry name" value="Winged helix' DNA-binding domain"/>
    <property type="match status" value="1"/>
</dbReference>
<dbReference type="PANTHER" id="PTHR43864">
    <property type="entry name" value="HYPOXANTHINE/GUANINE PHOSPHORIBOSYLTRANSFERASE"/>
    <property type="match status" value="1"/>
</dbReference>
<keyword evidence="2" id="KW-0805">Transcription regulation</keyword>
<dbReference type="PANTHER" id="PTHR43864:SF2">
    <property type="entry name" value="PUR OPERON REPRESSOR"/>
    <property type="match status" value="1"/>
</dbReference>
<proteinExistence type="inferred from homology"/>
<dbReference type="InterPro" id="IPR015265">
    <property type="entry name" value="PuR_N"/>
</dbReference>
<dbReference type="GO" id="GO:0045892">
    <property type="term" value="P:negative regulation of DNA-templated transcription"/>
    <property type="evidence" value="ECO:0007669"/>
    <property type="project" value="InterPro"/>
</dbReference>
<evidence type="ECO:0000259" key="7">
    <source>
        <dbReference type="Pfam" id="PF09182"/>
    </source>
</evidence>
<dbReference type="Gene3D" id="3.40.50.2020">
    <property type="match status" value="1"/>
</dbReference>
<gene>
    <name evidence="8" type="ORF">SAMN05216495_101197</name>
</gene>
<organism evidence="8 9">
    <name type="scientific">Acidaminococcus fermentans</name>
    <dbReference type="NCBI Taxonomy" id="905"/>
    <lineage>
        <taxon>Bacteria</taxon>
        <taxon>Bacillati</taxon>
        <taxon>Bacillota</taxon>
        <taxon>Negativicutes</taxon>
        <taxon>Acidaminococcales</taxon>
        <taxon>Acidaminococcaceae</taxon>
        <taxon>Acidaminococcus</taxon>
    </lineage>
</organism>
<evidence type="ECO:0000256" key="1">
    <source>
        <dbReference type="ARBA" id="ARBA00011738"/>
    </source>
</evidence>
<evidence type="ECO:0000313" key="8">
    <source>
        <dbReference type="EMBL" id="SDW42073.1"/>
    </source>
</evidence>
<dbReference type="InterPro" id="IPR029057">
    <property type="entry name" value="PRTase-like"/>
</dbReference>
<comment type="caution">
    <text evidence="8">The sequence shown here is derived from an EMBL/GenBank/DDBJ whole genome shotgun (WGS) entry which is preliminary data.</text>
</comment>
<dbReference type="InterPro" id="IPR050118">
    <property type="entry name" value="Pur/Pyrimidine_PRTase"/>
</dbReference>
<dbReference type="RefSeq" id="WP_012938792.1">
    <property type="nucleotide sequence ID" value="NZ_CAMEFB010000016.1"/>
</dbReference>
<dbReference type="GO" id="GO:0003677">
    <property type="term" value="F:DNA binding"/>
    <property type="evidence" value="ECO:0007669"/>
    <property type="project" value="UniProtKB-KW"/>
</dbReference>
<protein>
    <submittedName>
        <fullName evidence="8">Purine operon repressor, PurR</fullName>
    </submittedName>
</protein>
<dbReference type="EMBL" id="FNOP01000001">
    <property type="protein sequence ID" value="SDW42073.1"/>
    <property type="molecule type" value="Genomic_DNA"/>
</dbReference>
<dbReference type="GO" id="GO:0045982">
    <property type="term" value="P:negative regulation of purine nucleobase metabolic process"/>
    <property type="evidence" value="ECO:0007669"/>
    <property type="project" value="InterPro"/>
</dbReference>
<dbReference type="Proteomes" id="UP000182379">
    <property type="component" value="Unassembled WGS sequence"/>
</dbReference>